<protein>
    <recommendedName>
        <fullName evidence="1">C2H2-type domain-containing protein</fullName>
    </recommendedName>
</protein>
<evidence type="ECO:0000259" key="1">
    <source>
        <dbReference type="SMART" id="SM00355"/>
    </source>
</evidence>
<organism evidence="2 3">
    <name type="scientific">Botryotinia calthae</name>
    <dbReference type="NCBI Taxonomy" id="38488"/>
    <lineage>
        <taxon>Eukaryota</taxon>
        <taxon>Fungi</taxon>
        <taxon>Dikarya</taxon>
        <taxon>Ascomycota</taxon>
        <taxon>Pezizomycotina</taxon>
        <taxon>Leotiomycetes</taxon>
        <taxon>Helotiales</taxon>
        <taxon>Sclerotiniaceae</taxon>
        <taxon>Botryotinia</taxon>
    </lineage>
</organism>
<dbReference type="AlphaFoldDB" id="A0A4Y8CTF1"/>
<feature type="domain" description="C2H2-type" evidence="1">
    <location>
        <begin position="91"/>
        <end position="116"/>
    </location>
</feature>
<dbReference type="STRING" id="38488.A0A4Y8CTF1"/>
<sequence>MVGNISKQFAPTPFVNHGEIAGQIATTSLFSPSPQKLSQATDGLTRHFKNIHTQNFQVVCPVYGCHRTTKPFTREDKFMEHFRKHDSSRSYRCLIESCQSAPFDIPGLIDHLAMKHYMDHKTQNNLGFTTRKVLKINSIPFWLGLLSSNGGDICPLAPIGCTYRITADDGENFHKFAMAVHIFTHEISDRLHIREILRNFVAGDTVVSLYLDDGAKNCMLCSFQANGYFCHESLLDHMVKDHSEEERSSVLGELFQVIEWFLNFSGYPKARVERLNFISLVNECRVAGFESSPYFKSFFGRV</sequence>
<dbReference type="InterPro" id="IPR013087">
    <property type="entry name" value="Znf_C2H2_type"/>
</dbReference>
<gene>
    <name evidence="2" type="ORF">BOTCAL_0327g00080</name>
</gene>
<dbReference type="OrthoDB" id="2687452at2759"/>
<comment type="caution">
    <text evidence="2">The sequence shown here is derived from an EMBL/GenBank/DDBJ whole genome shotgun (WGS) entry which is preliminary data.</text>
</comment>
<dbReference type="EMBL" id="PHWZ01000326">
    <property type="protein sequence ID" value="TEY45828.1"/>
    <property type="molecule type" value="Genomic_DNA"/>
</dbReference>
<reference evidence="2 3" key="1">
    <citation type="submission" date="2017-11" db="EMBL/GenBank/DDBJ databases">
        <title>Comparative genomics of Botrytis spp.</title>
        <authorList>
            <person name="Valero-Jimenez C.A."/>
            <person name="Tapia P."/>
            <person name="Veloso J."/>
            <person name="Silva-Moreno E."/>
            <person name="Staats M."/>
            <person name="Valdes J.H."/>
            <person name="Van Kan J.A.L."/>
        </authorList>
    </citation>
    <scope>NUCLEOTIDE SEQUENCE [LARGE SCALE GENOMIC DNA]</scope>
    <source>
        <strain evidence="2 3">MUCL2830</strain>
    </source>
</reference>
<proteinExistence type="predicted"/>
<evidence type="ECO:0000313" key="3">
    <source>
        <dbReference type="Proteomes" id="UP000297299"/>
    </source>
</evidence>
<feature type="domain" description="C2H2-type" evidence="1">
    <location>
        <begin position="58"/>
        <end position="85"/>
    </location>
</feature>
<evidence type="ECO:0000313" key="2">
    <source>
        <dbReference type="EMBL" id="TEY45828.1"/>
    </source>
</evidence>
<accession>A0A4Y8CTF1</accession>
<dbReference type="Proteomes" id="UP000297299">
    <property type="component" value="Unassembled WGS sequence"/>
</dbReference>
<dbReference type="Gene3D" id="3.30.160.60">
    <property type="entry name" value="Classic Zinc Finger"/>
    <property type="match status" value="1"/>
</dbReference>
<dbReference type="SMART" id="SM00355">
    <property type="entry name" value="ZnF_C2H2"/>
    <property type="match status" value="2"/>
</dbReference>
<name>A0A4Y8CTF1_9HELO</name>
<keyword evidence="3" id="KW-1185">Reference proteome</keyword>